<name>A0A6M3LRZ7_9ZZZZ</name>
<proteinExistence type="predicted"/>
<protein>
    <submittedName>
        <fullName evidence="1">Uncharacterized protein</fullName>
    </submittedName>
</protein>
<dbReference type="AlphaFoldDB" id="A0A6M3LRZ7"/>
<organism evidence="1">
    <name type="scientific">viral metagenome</name>
    <dbReference type="NCBI Taxonomy" id="1070528"/>
    <lineage>
        <taxon>unclassified sequences</taxon>
        <taxon>metagenomes</taxon>
        <taxon>organismal metagenomes</taxon>
    </lineage>
</organism>
<sequence length="123" mass="14598">MADNYSQGTVDPEIKKSDLKPEDLEKISEYISVEEYDRDGETYLYLFSEEYGDWDELSEVLKNCLKYLPIDYFTIQIANTCSKMRHGEFGGCALFITKEEIKYCDIWDWLMEQEKDFLENVIK</sequence>
<accession>A0A6M3LRZ7</accession>
<reference evidence="1" key="1">
    <citation type="submission" date="2020-03" db="EMBL/GenBank/DDBJ databases">
        <title>The deep terrestrial virosphere.</title>
        <authorList>
            <person name="Holmfeldt K."/>
            <person name="Nilsson E."/>
            <person name="Simone D."/>
            <person name="Lopez-Fernandez M."/>
            <person name="Wu X."/>
            <person name="de Brujin I."/>
            <person name="Lundin D."/>
            <person name="Andersson A."/>
            <person name="Bertilsson S."/>
            <person name="Dopson M."/>
        </authorList>
    </citation>
    <scope>NUCLEOTIDE SEQUENCE</scope>
    <source>
        <strain evidence="1">MM415B05189</strain>
    </source>
</reference>
<dbReference type="EMBL" id="MT143341">
    <property type="protein sequence ID" value="QJA95751.1"/>
    <property type="molecule type" value="Genomic_DNA"/>
</dbReference>
<gene>
    <name evidence="1" type="ORF">MM415B05189_0003</name>
</gene>
<evidence type="ECO:0000313" key="1">
    <source>
        <dbReference type="EMBL" id="QJA95751.1"/>
    </source>
</evidence>